<dbReference type="SUPFAM" id="SSF55729">
    <property type="entry name" value="Acyl-CoA N-acyltransferases (Nat)"/>
    <property type="match status" value="1"/>
</dbReference>
<feature type="domain" description="HTH marR-type" evidence="2">
    <location>
        <begin position="9"/>
        <end position="142"/>
    </location>
</feature>
<dbReference type="PANTHER" id="PTHR13947:SF37">
    <property type="entry name" value="LD18367P"/>
    <property type="match status" value="1"/>
</dbReference>
<feature type="domain" description="N-acetyltransferase" evidence="3">
    <location>
        <begin position="165"/>
        <end position="318"/>
    </location>
</feature>
<reference evidence="4" key="1">
    <citation type="submission" date="2021-03" db="EMBL/GenBank/DDBJ databases">
        <authorList>
            <person name="Wang G."/>
        </authorList>
    </citation>
    <scope>NUCLEOTIDE SEQUENCE</scope>
    <source>
        <strain evidence="4">KCTC 12899</strain>
    </source>
</reference>
<dbReference type="EMBL" id="JAFREP010000014">
    <property type="protein sequence ID" value="MBO1319843.1"/>
    <property type="molecule type" value="Genomic_DNA"/>
</dbReference>
<dbReference type="CDD" id="cd04301">
    <property type="entry name" value="NAT_SF"/>
    <property type="match status" value="1"/>
</dbReference>
<organism evidence="4 5">
    <name type="scientific">Acanthopleuribacter pedis</name>
    <dbReference type="NCBI Taxonomy" id="442870"/>
    <lineage>
        <taxon>Bacteria</taxon>
        <taxon>Pseudomonadati</taxon>
        <taxon>Acidobacteriota</taxon>
        <taxon>Holophagae</taxon>
        <taxon>Acanthopleuribacterales</taxon>
        <taxon>Acanthopleuribacteraceae</taxon>
        <taxon>Acanthopleuribacter</taxon>
    </lineage>
</organism>
<evidence type="ECO:0000259" key="2">
    <source>
        <dbReference type="PROSITE" id="PS50995"/>
    </source>
</evidence>
<evidence type="ECO:0000256" key="1">
    <source>
        <dbReference type="ARBA" id="ARBA00022679"/>
    </source>
</evidence>
<dbReference type="InterPro" id="IPR000182">
    <property type="entry name" value="GNAT_dom"/>
</dbReference>
<name>A0A8J7U4V4_9BACT</name>
<evidence type="ECO:0000313" key="4">
    <source>
        <dbReference type="EMBL" id="MBO1319843.1"/>
    </source>
</evidence>
<dbReference type="InterPro" id="IPR000835">
    <property type="entry name" value="HTH_MarR-typ"/>
</dbReference>
<dbReference type="InterPro" id="IPR016181">
    <property type="entry name" value="Acyl_CoA_acyltransferase"/>
</dbReference>
<protein>
    <submittedName>
        <fullName evidence="4">MarR family transcriptional regulator</fullName>
    </submittedName>
</protein>
<dbReference type="SUPFAM" id="SSF46785">
    <property type="entry name" value="Winged helix' DNA-binding domain"/>
    <property type="match status" value="1"/>
</dbReference>
<proteinExistence type="predicted"/>
<keyword evidence="1" id="KW-0808">Transferase</keyword>
<dbReference type="Pfam" id="PF12802">
    <property type="entry name" value="MarR_2"/>
    <property type="match status" value="1"/>
</dbReference>
<dbReference type="Gene3D" id="3.40.630.30">
    <property type="match status" value="1"/>
</dbReference>
<evidence type="ECO:0000259" key="3">
    <source>
        <dbReference type="PROSITE" id="PS51186"/>
    </source>
</evidence>
<dbReference type="InterPro" id="IPR050769">
    <property type="entry name" value="NAT_camello-type"/>
</dbReference>
<dbReference type="AlphaFoldDB" id="A0A8J7U4V4"/>
<dbReference type="Pfam" id="PF00583">
    <property type="entry name" value="Acetyltransf_1"/>
    <property type="match status" value="1"/>
</dbReference>
<dbReference type="Proteomes" id="UP000664417">
    <property type="component" value="Unassembled WGS sequence"/>
</dbReference>
<sequence length="318" mass="35996">MDLIRDLGLLALGSRLKRLTASLMADGALLYQEAGLDFTPKWFTTFYYLAHHGPAPVTQIANHLGVSHPMVNKVAAEMDAHGLVVSQKDPSDKRRRVLALSDKGRAMIKDLEPVWQDIQAALQGLVADAKVDWIEVLEKTEASQKEQSFLERCRAARKARRIREIEIIAYDPTYREAFYDINREWVETLFEMEEEDRKVLQNPESEIIAKGGEVWFARHRESGEILGTVALHKGDHDHYEMIKMGVRPEARGYSIGEQLGVALIEEAKRRGIDTVYLETNSKLTPALNLYRKLGFKSVPLDPNTPFARCNVRMALALA</sequence>
<keyword evidence="5" id="KW-1185">Reference proteome</keyword>
<accession>A0A8J7U4V4</accession>
<dbReference type="GO" id="GO:0008080">
    <property type="term" value="F:N-acetyltransferase activity"/>
    <property type="evidence" value="ECO:0007669"/>
    <property type="project" value="InterPro"/>
</dbReference>
<dbReference type="PROSITE" id="PS51186">
    <property type="entry name" value="GNAT"/>
    <property type="match status" value="1"/>
</dbReference>
<gene>
    <name evidence="4" type="ORF">J3U88_15310</name>
</gene>
<dbReference type="InterPro" id="IPR036388">
    <property type="entry name" value="WH-like_DNA-bd_sf"/>
</dbReference>
<dbReference type="SMART" id="SM00347">
    <property type="entry name" value="HTH_MARR"/>
    <property type="match status" value="1"/>
</dbReference>
<dbReference type="GO" id="GO:0003700">
    <property type="term" value="F:DNA-binding transcription factor activity"/>
    <property type="evidence" value="ECO:0007669"/>
    <property type="project" value="InterPro"/>
</dbReference>
<dbReference type="InterPro" id="IPR036390">
    <property type="entry name" value="WH_DNA-bd_sf"/>
</dbReference>
<dbReference type="Gene3D" id="1.10.10.10">
    <property type="entry name" value="Winged helix-like DNA-binding domain superfamily/Winged helix DNA-binding domain"/>
    <property type="match status" value="1"/>
</dbReference>
<evidence type="ECO:0000313" key="5">
    <source>
        <dbReference type="Proteomes" id="UP000664417"/>
    </source>
</evidence>
<dbReference type="PROSITE" id="PS50995">
    <property type="entry name" value="HTH_MARR_2"/>
    <property type="match status" value="1"/>
</dbReference>
<comment type="caution">
    <text evidence="4">The sequence shown here is derived from an EMBL/GenBank/DDBJ whole genome shotgun (WGS) entry which is preliminary data.</text>
</comment>
<dbReference type="RefSeq" id="WP_207859747.1">
    <property type="nucleotide sequence ID" value="NZ_JAFREP010000014.1"/>
</dbReference>
<dbReference type="PANTHER" id="PTHR13947">
    <property type="entry name" value="GNAT FAMILY N-ACETYLTRANSFERASE"/>
    <property type="match status" value="1"/>
</dbReference>